<dbReference type="EMBL" id="JANPWB010000013">
    <property type="protein sequence ID" value="KAJ1107036.1"/>
    <property type="molecule type" value="Genomic_DNA"/>
</dbReference>
<evidence type="ECO:0000313" key="1">
    <source>
        <dbReference type="EMBL" id="KAJ1107036.1"/>
    </source>
</evidence>
<dbReference type="AlphaFoldDB" id="A0AAV7MUJ3"/>
<keyword evidence="2" id="KW-1185">Reference proteome</keyword>
<accession>A0AAV7MUJ3</accession>
<sequence length="180" mass="19547">MVEPGSEGQERLTTIVGLLRQICRGHESGPWGGKECPVAQHVGKRHWSYSQCSEGEEAVSSLLAEWGGGPRVPKGVLNMQQPGEGSAELARSRPDQKETLLVFLKAVHGPVMGSPPWGSWWGDGRRTFFPLLLWEVVPVAVSGTSVWRRPYGIGGEASSKLLLSLLWPVAVLAVVVLRFA</sequence>
<dbReference type="Proteomes" id="UP001066276">
    <property type="component" value="Chromosome 9"/>
</dbReference>
<name>A0AAV7MUJ3_PLEWA</name>
<protein>
    <submittedName>
        <fullName evidence="1">Uncharacterized protein</fullName>
    </submittedName>
</protein>
<reference evidence="1" key="1">
    <citation type="journal article" date="2022" name="bioRxiv">
        <title>Sequencing and chromosome-scale assembly of the giantPleurodeles waltlgenome.</title>
        <authorList>
            <person name="Brown T."/>
            <person name="Elewa A."/>
            <person name="Iarovenko S."/>
            <person name="Subramanian E."/>
            <person name="Araus A.J."/>
            <person name="Petzold A."/>
            <person name="Susuki M."/>
            <person name="Suzuki K.-i.T."/>
            <person name="Hayashi T."/>
            <person name="Toyoda A."/>
            <person name="Oliveira C."/>
            <person name="Osipova E."/>
            <person name="Leigh N.D."/>
            <person name="Simon A."/>
            <person name="Yun M.H."/>
        </authorList>
    </citation>
    <scope>NUCLEOTIDE SEQUENCE</scope>
    <source>
        <strain evidence="1">20211129_DDA</strain>
        <tissue evidence="1">Liver</tissue>
    </source>
</reference>
<evidence type="ECO:0000313" key="2">
    <source>
        <dbReference type="Proteomes" id="UP001066276"/>
    </source>
</evidence>
<proteinExistence type="predicted"/>
<organism evidence="1 2">
    <name type="scientific">Pleurodeles waltl</name>
    <name type="common">Iberian ribbed newt</name>
    <dbReference type="NCBI Taxonomy" id="8319"/>
    <lineage>
        <taxon>Eukaryota</taxon>
        <taxon>Metazoa</taxon>
        <taxon>Chordata</taxon>
        <taxon>Craniata</taxon>
        <taxon>Vertebrata</taxon>
        <taxon>Euteleostomi</taxon>
        <taxon>Amphibia</taxon>
        <taxon>Batrachia</taxon>
        <taxon>Caudata</taxon>
        <taxon>Salamandroidea</taxon>
        <taxon>Salamandridae</taxon>
        <taxon>Pleurodelinae</taxon>
        <taxon>Pleurodeles</taxon>
    </lineage>
</organism>
<gene>
    <name evidence="1" type="ORF">NDU88_004433</name>
</gene>
<comment type="caution">
    <text evidence="1">The sequence shown here is derived from an EMBL/GenBank/DDBJ whole genome shotgun (WGS) entry which is preliminary data.</text>
</comment>